<evidence type="ECO:0000313" key="7">
    <source>
        <dbReference type="Proteomes" id="UP000000771"/>
    </source>
</evidence>
<gene>
    <name evidence="6" type="ordered locus">Afer_1054</name>
</gene>
<dbReference type="Proteomes" id="UP000000771">
    <property type="component" value="Chromosome"/>
</dbReference>
<dbReference type="InterPro" id="IPR007197">
    <property type="entry name" value="rSAM"/>
</dbReference>
<keyword evidence="3" id="KW-0408">Iron</keyword>
<dbReference type="SFLD" id="SFLDG01113">
    <property type="entry name" value="Uncharacterised_Radical_SAM_Su"/>
    <property type="match status" value="1"/>
</dbReference>
<feature type="domain" description="Radical SAM core" evidence="5">
    <location>
        <begin position="34"/>
        <end position="259"/>
    </location>
</feature>
<dbReference type="STRING" id="525909.Afer_1054"/>
<dbReference type="SMART" id="SM00729">
    <property type="entry name" value="Elp3"/>
    <property type="match status" value="1"/>
</dbReference>
<dbReference type="GO" id="GO:0046872">
    <property type="term" value="F:metal ion binding"/>
    <property type="evidence" value="ECO:0007669"/>
    <property type="project" value="UniProtKB-KW"/>
</dbReference>
<evidence type="ECO:0000313" key="6">
    <source>
        <dbReference type="EMBL" id="ACU53989.1"/>
    </source>
</evidence>
<dbReference type="AlphaFoldDB" id="C7LZ31"/>
<dbReference type="InterPro" id="IPR006638">
    <property type="entry name" value="Elp3/MiaA/NifB-like_rSAM"/>
</dbReference>
<evidence type="ECO:0000259" key="5">
    <source>
        <dbReference type="PROSITE" id="PS51918"/>
    </source>
</evidence>
<dbReference type="GO" id="GO:0003824">
    <property type="term" value="F:catalytic activity"/>
    <property type="evidence" value="ECO:0007669"/>
    <property type="project" value="InterPro"/>
</dbReference>
<dbReference type="GO" id="GO:0051536">
    <property type="term" value="F:iron-sulfur cluster binding"/>
    <property type="evidence" value="ECO:0007669"/>
    <property type="project" value="UniProtKB-KW"/>
</dbReference>
<evidence type="ECO:0000256" key="4">
    <source>
        <dbReference type="ARBA" id="ARBA00023014"/>
    </source>
</evidence>
<reference evidence="6 7" key="1">
    <citation type="journal article" date="2009" name="Stand. Genomic Sci.">
        <title>Complete genome sequence of Acidimicrobium ferrooxidans type strain (ICP).</title>
        <authorList>
            <person name="Clum A."/>
            <person name="Nolan M."/>
            <person name="Lang E."/>
            <person name="Glavina Del Rio T."/>
            <person name="Tice H."/>
            <person name="Copeland A."/>
            <person name="Cheng J.F."/>
            <person name="Lucas S."/>
            <person name="Chen F."/>
            <person name="Bruce D."/>
            <person name="Goodwin L."/>
            <person name="Pitluck S."/>
            <person name="Ivanova N."/>
            <person name="Mavrommatis K."/>
            <person name="Mikhailova N."/>
            <person name="Pati A."/>
            <person name="Chen A."/>
            <person name="Palaniappan K."/>
            <person name="Goker M."/>
            <person name="Spring S."/>
            <person name="Land M."/>
            <person name="Hauser L."/>
            <person name="Chang Y.J."/>
            <person name="Jeffries C.C."/>
            <person name="Chain P."/>
            <person name="Bristow J."/>
            <person name="Eisen J.A."/>
            <person name="Markowitz V."/>
            <person name="Hugenholtz P."/>
            <person name="Kyrpides N.C."/>
            <person name="Klenk H.P."/>
            <person name="Lapidus A."/>
        </authorList>
    </citation>
    <scope>NUCLEOTIDE SEQUENCE [LARGE SCALE GENOMIC DNA]</scope>
    <source>
        <strain evidence="7">DSM 10331 / JCM 15462 / NBRC 103882 / ICP</strain>
    </source>
</reference>
<accession>C7LZ31</accession>
<evidence type="ECO:0000256" key="1">
    <source>
        <dbReference type="ARBA" id="ARBA00022691"/>
    </source>
</evidence>
<dbReference type="HOGENOM" id="CLU_067819_0_0_11"/>
<dbReference type="Gene3D" id="3.20.20.70">
    <property type="entry name" value="Aldolase class I"/>
    <property type="match status" value="1"/>
</dbReference>
<dbReference type="InterPro" id="IPR013785">
    <property type="entry name" value="Aldolase_TIM"/>
</dbReference>
<dbReference type="InterPro" id="IPR058240">
    <property type="entry name" value="rSAM_sf"/>
</dbReference>
<keyword evidence="2" id="KW-0479">Metal-binding</keyword>
<protein>
    <submittedName>
        <fullName evidence="6">Radical SAM domain protein</fullName>
    </submittedName>
</protein>
<dbReference type="CDD" id="cd01335">
    <property type="entry name" value="Radical_SAM"/>
    <property type="match status" value="1"/>
</dbReference>
<evidence type="ECO:0000256" key="2">
    <source>
        <dbReference type="ARBA" id="ARBA00022723"/>
    </source>
</evidence>
<dbReference type="PANTHER" id="PTHR43288">
    <property type="entry name" value="BIOTIN SYNTHASE-RELATED PROTEIN, RADICAL SAM SUPERFAMILY"/>
    <property type="match status" value="1"/>
</dbReference>
<dbReference type="eggNOG" id="COG1856">
    <property type="taxonomic scope" value="Bacteria"/>
</dbReference>
<keyword evidence="4" id="KW-0411">Iron-sulfur</keyword>
<dbReference type="PANTHER" id="PTHR43288:SF2">
    <property type="entry name" value="RADICAL SAM CORE DOMAIN-CONTAINING PROTEIN"/>
    <property type="match status" value="1"/>
</dbReference>
<dbReference type="SFLD" id="SFLDS00029">
    <property type="entry name" value="Radical_SAM"/>
    <property type="match status" value="1"/>
</dbReference>
<keyword evidence="7" id="KW-1185">Reference proteome</keyword>
<name>C7LZ31_ACIFD</name>
<dbReference type="PROSITE" id="PS51918">
    <property type="entry name" value="RADICAL_SAM"/>
    <property type="match status" value="1"/>
</dbReference>
<sequence length="323" mass="34690">MDPAVGTVDDAASEPRTIEFYAPGLKHWSTKEWRPTNPRRFLPVSVTGSACALNCDHCGSKVLDGMVSVGLGSNLFDVARRLKAAGSQGILVSGGSTKRGFVPLARHLPWVPRIRDELDMRVVVHTGVVTPPLAAQLADAGVDAVMLDIIGADATIREVYHLDLSVDDFDRALGLLDDTGLRVIPHVVIGLHYGRILGEYRALELIARHRVDTLILVVLTPLVGTPMGHLPPPSLEATVEVFRAARTLVPSLRTNLGCARPMGTTKVALDRAAVDLGFAGIAYPAEGTIAYAREQGLTPVLHEWCCSMSWAGVDDDLTTVRVS</sequence>
<organism evidence="6 7">
    <name type="scientific">Acidimicrobium ferrooxidans (strain DSM 10331 / JCM 15462 / NBRC 103882 / ICP)</name>
    <dbReference type="NCBI Taxonomy" id="525909"/>
    <lineage>
        <taxon>Bacteria</taxon>
        <taxon>Bacillati</taxon>
        <taxon>Actinomycetota</taxon>
        <taxon>Acidimicrobiia</taxon>
        <taxon>Acidimicrobiales</taxon>
        <taxon>Acidimicrobiaceae</taxon>
        <taxon>Acidimicrobium</taxon>
    </lineage>
</organism>
<dbReference type="KEGG" id="afo:Afer_1054"/>
<dbReference type="EMBL" id="CP001631">
    <property type="protein sequence ID" value="ACU53989.1"/>
    <property type="molecule type" value="Genomic_DNA"/>
</dbReference>
<proteinExistence type="predicted"/>
<evidence type="ECO:0000256" key="3">
    <source>
        <dbReference type="ARBA" id="ARBA00023004"/>
    </source>
</evidence>
<keyword evidence="1" id="KW-0949">S-adenosyl-L-methionine</keyword>
<dbReference type="SUPFAM" id="SSF102114">
    <property type="entry name" value="Radical SAM enzymes"/>
    <property type="match status" value="1"/>
</dbReference>